<proteinExistence type="predicted"/>
<gene>
    <name evidence="1" type="ORF">SK128_003631</name>
</gene>
<evidence type="ECO:0000313" key="1">
    <source>
        <dbReference type="EMBL" id="KAK7071462.1"/>
    </source>
</evidence>
<protein>
    <submittedName>
        <fullName evidence="1">Uncharacterized protein</fullName>
    </submittedName>
</protein>
<comment type="caution">
    <text evidence="1">The sequence shown here is derived from an EMBL/GenBank/DDBJ whole genome shotgun (WGS) entry which is preliminary data.</text>
</comment>
<dbReference type="Proteomes" id="UP001381693">
    <property type="component" value="Unassembled WGS sequence"/>
</dbReference>
<keyword evidence="2" id="KW-1185">Reference proteome</keyword>
<accession>A0AAN8WUW0</accession>
<evidence type="ECO:0000313" key="2">
    <source>
        <dbReference type="Proteomes" id="UP001381693"/>
    </source>
</evidence>
<sequence>MRAEGLNDGVMVVSSVHETSLALSTLVTDHGMAGVAATTCALLNSLTQLTGARLRADKTAAGTREGLVDLTIGGLWWLRESMVTLGGMVELVTLLTTHSPPTYPQETPVIQAISALHDVFATLHELVLTTSAIIIVEGVRLFWRGEPSVINLAKELQGVISRSSVSPPTLCQHLTAHLRQMILQMPPRHEDAMQQATNLHSQLMDVIERITSSSNGDLSGEMSQGQMLLMGFHLLFEAVETRLDQLMESLTLAPLPQPWPRIDTAKEASEIMAPLLDPALRNILRTLLRVKKAQTIVEFFSAAYQSSPSFRNEEAAAANDGSSSLCDEERLQRIVRRYASDCVSLLLLGLPSHLSTHLLLLHCQKLGINVTGYIEARDVGTEGRVSLAGVVQEALDSCITQHGLDPALPASAATTLTHHLNAIRKKLLLRHWEGEAEGLRTTHQRVSSQHLGLQWYYEDVLKQHGVSPPVQPGRAALLGELRTSVSTLHALHQNVSELREKYTALTANVEQRLKWAAGSNPTIAQALEDFSHGVQ</sequence>
<reference evidence="1 2" key="1">
    <citation type="submission" date="2023-11" db="EMBL/GenBank/DDBJ databases">
        <title>Halocaridina rubra genome assembly.</title>
        <authorList>
            <person name="Smith C."/>
        </authorList>
    </citation>
    <scope>NUCLEOTIDE SEQUENCE [LARGE SCALE GENOMIC DNA]</scope>
    <source>
        <strain evidence="1">EP-1</strain>
        <tissue evidence="1">Whole</tissue>
    </source>
</reference>
<organism evidence="1 2">
    <name type="scientific">Halocaridina rubra</name>
    <name type="common">Hawaiian red shrimp</name>
    <dbReference type="NCBI Taxonomy" id="373956"/>
    <lineage>
        <taxon>Eukaryota</taxon>
        <taxon>Metazoa</taxon>
        <taxon>Ecdysozoa</taxon>
        <taxon>Arthropoda</taxon>
        <taxon>Crustacea</taxon>
        <taxon>Multicrustacea</taxon>
        <taxon>Malacostraca</taxon>
        <taxon>Eumalacostraca</taxon>
        <taxon>Eucarida</taxon>
        <taxon>Decapoda</taxon>
        <taxon>Pleocyemata</taxon>
        <taxon>Caridea</taxon>
        <taxon>Atyoidea</taxon>
        <taxon>Atyidae</taxon>
        <taxon>Halocaridina</taxon>
    </lineage>
</organism>
<name>A0AAN8WUW0_HALRR</name>
<dbReference type="AlphaFoldDB" id="A0AAN8WUW0"/>
<dbReference type="EMBL" id="JAXCGZ010014496">
    <property type="protein sequence ID" value="KAK7071462.1"/>
    <property type="molecule type" value="Genomic_DNA"/>
</dbReference>
<feature type="non-terminal residue" evidence="1">
    <location>
        <position position="535"/>
    </location>
</feature>